<sequence length="75" mass="8603">MAQEEEASVVISVLKIISFLLYFALWIYFEVKEFGSYTSKSFSINIILGFAFALSIIFFCAELFSLLDENEDAIR</sequence>
<evidence type="ECO:0000313" key="3">
    <source>
        <dbReference type="Proteomes" id="UP000789396"/>
    </source>
</evidence>
<keyword evidence="1" id="KW-0472">Membrane</keyword>
<dbReference type="Proteomes" id="UP000789396">
    <property type="component" value="Unassembled WGS sequence"/>
</dbReference>
<feature type="non-terminal residue" evidence="2">
    <location>
        <position position="75"/>
    </location>
</feature>
<reference evidence="2" key="1">
    <citation type="submission" date="2021-06" db="EMBL/GenBank/DDBJ databases">
        <authorList>
            <person name="Kallberg Y."/>
            <person name="Tangrot J."/>
            <person name="Rosling A."/>
        </authorList>
    </citation>
    <scope>NUCLEOTIDE SEQUENCE</scope>
    <source>
        <strain evidence="2">IN212</strain>
    </source>
</reference>
<gene>
    <name evidence="2" type="ORF">RFULGI_LOCUS14334</name>
</gene>
<feature type="transmembrane region" description="Helical" evidence="1">
    <location>
        <begin position="41"/>
        <end position="67"/>
    </location>
</feature>
<evidence type="ECO:0000256" key="1">
    <source>
        <dbReference type="SAM" id="Phobius"/>
    </source>
</evidence>
<protein>
    <submittedName>
        <fullName evidence="2">699_t:CDS:1</fullName>
    </submittedName>
</protein>
<feature type="transmembrane region" description="Helical" evidence="1">
    <location>
        <begin position="7"/>
        <end position="29"/>
    </location>
</feature>
<dbReference type="AlphaFoldDB" id="A0A9N9NQP1"/>
<proteinExistence type="predicted"/>
<keyword evidence="1" id="KW-1133">Transmembrane helix</keyword>
<dbReference type="EMBL" id="CAJVPZ010041293">
    <property type="protein sequence ID" value="CAG8761360.1"/>
    <property type="molecule type" value="Genomic_DNA"/>
</dbReference>
<comment type="caution">
    <text evidence="2">The sequence shown here is derived from an EMBL/GenBank/DDBJ whole genome shotgun (WGS) entry which is preliminary data.</text>
</comment>
<dbReference type="OrthoDB" id="10348261at2759"/>
<keyword evidence="3" id="KW-1185">Reference proteome</keyword>
<keyword evidence="1" id="KW-0812">Transmembrane</keyword>
<name>A0A9N9NQP1_9GLOM</name>
<organism evidence="2 3">
    <name type="scientific">Racocetra fulgida</name>
    <dbReference type="NCBI Taxonomy" id="60492"/>
    <lineage>
        <taxon>Eukaryota</taxon>
        <taxon>Fungi</taxon>
        <taxon>Fungi incertae sedis</taxon>
        <taxon>Mucoromycota</taxon>
        <taxon>Glomeromycotina</taxon>
        <taxon>Glomeromycetes</taxon>
        <taxon>Diversisporales</taxon>
        <taxon>Gigasporaceae</taxon>
        <taxon>Racocetra</taxon>
    </lineage>
</organism>
<evidence type="ECO:0000313" key="2">
    <source>
        <dbReference type="EMBL" id="CAG8761360.1"/>
    </source>
</evidence>
<accession>A0A9N9NQP1</accession>